<comment type="caution">
    <text evidence="2">The sequence shown here is derived from an EMBL/GenBank/DDBJ whole genome shotgun (WGS) entry which is preliminary data.</text>
</comment>
<feature type="region of interest" description="Disordered" evidence="1">
    <location>
        <begin position="26"/>
        <end position="100"/>
    </location>
</feature>
<protein>
    <submittedName>
        <fullName evidence="2">Uncharacterized protein</fullName>
    </submittedName>
</protein>
<evidence type="ECO:0000313" key="2">
    <source>
        <dbReference type="EMBL" id="EAU90546.1"/>
    </source>
</evidence>
<feature type="compositionally biased region" description="Low complexity" evidence="1">
    <location>
        <begin position="32"/>
        <end position="42"/>
    </location>
</feature>
<organism evidence="2 3">
    <name type="scientific">Coprinopsis cinerea (strain Okayama-7 / 130 / ATCC MYA-4618 / FGSC 9003)</name>
    <name type="common">Inky cap fungus</name>
    <name type="synonym">Hormographiella aspergillata</name>
    <dbReference type="NCBI Taxonomy" id="240176"/>
    <lineage>
        <taxon>Eukaryota</taxon>
        <taxon>Fungi</taxon>
        <taxon>Dikarya</taxon>
        <taxon>Basidiomycota</taxon>
        <taxon>Agaricomycotina</taxon>
        <taxon>Agaricomycetes</taxon>
        <taxon>Agaricomycetidae</taxon>
        <taxon>Agaricales</taxon>
        <taxon>Agaricineae</taxon>
        <taxon>Psathyrellaceae</taxon>
        <taxon>Coprinopsis</taxon>
    </lineage>
</organism>
<dbReference type="VEuPathDB" id="FungiDB:CC1G_00930"/>
<dbReference type="InParanoid" id="A8N955"/>
<evidence type="ECO:0000256" key="1">
    <source>
        <dbReference type="SAM" id="MobiDB-lite"/>
    </source>
</evidence>
<keyword evidence="3" id="KW-1185">Reference proteome</keyword>
<reference evidence="2 3" key="1">
    <citation type="journal article" date="2010" name="Proc. Natl. Acad. Sci. U.S.A.">
        <title>Insights into evolution of multicellular fungi from the assembled chromosomes of the mushroom Coprinopsis cinerea (Coprinus cinereus).</title>
        <authorList>
            <person name="Stajich J.E."/>
            <person name="Wilke S.K."/>
            <person name="Ahren D."/>
            <person name="Au C.H."/>
            <person name="Birren B.W."/>
            <person name="Borodovsky M."/>
            <person name="Burns C."/>
            <person name="Canback B."/>
            <person name="Casselton L.A."/>
            <person name="Cheng C.K."/>
            <person name="Deng J."/>
            <person name="Dietrich F.S."/>
            <person name="Fargo D.C."/>
            <person name="Farman M.L."/>
            <person name="Gathman A.C."/>
            <person name="Goldberg J."/>
            <person name="Guigo R."/>
            <person name="Hoegger P.J."/>
            <person name="Hooker J.B."/>
            <person name="Huggins A."/>
            <person name="James T.Y."/>
            <person name="Kamada T."/>
            <person name="Kilaru S."/>
            <person name="Kodira C."/>
            <person name="Kues U."/>
            <person name="Kupfer D."/>
            <person name="Kwan H.S."/>
            <person name="Lomsadze A."/>
            <person name="Li W."/>
            <person name="Lilly W.W."/>
            <person name="Ma L.J."/>
            <person name="Mackey A.J."/>
            <person name="Manning G."/>
            <person name="Martin F."/>
            <person name="Muraguchi H."/>
            <person name="Natvig D.O."/>
            <person name="Palmerini H."/>
            <person name="Ramesh M.A."/>
            <person name="Rehmeyer C.J."/>
            <person name="Roe B.A."/>
            <person name="Shenoy N."/>
            <person name="Stanke M."/>
            <person name="Ter-Hovhannisyan V."/>
            <person name="Tunlid A."/>
            <person name="Velagapudi R."/>
            <person name="Vision T.J."/>
            <person name="Zeng Q."/>
            <person name="Zolan M.E."/>
            <person name="Pukkila P.J."/>
        </authorList>
    </citation>
    <scope>NUCLEOTIDE SEQUENCE [LARGE SCALE GENOMIC DNA]</scope>
    <source>
        <strain evidence="3">Okayama-7 / 130 / ATCC MYA-4618 / FGSC 9003</strain>
    </source>
</reference>
<dbReference type="OMA" id="TEAHNET"/>
<proteinExistence type="predicted"/>
<accession>A8N955</accession>
<dbReference type="AlphaFoldDB" id="A8N955"/>
<dbReference type="EMBL" id="AACS02000007">
    <property type="protein sequence ID" value="EAU90546.1"/>
    <property type="molecule type" value="Genomic_DNA"/>
</dbReference>
<dbReference type="GeneID" id="6007855"/>
<dbReference type="Proteomes" id="UP000001861">
    <property type="component" value="Unassembled WGS sequence"/>
</dbReference>
<feature type="compositionally biased region" description="Polar residues" evidence="1">
    <location>
        <begin position="69"/>
        <end position="81"/>
    </location>
</feature>
<evidence type="ECO:0000313" key="3">
    <source>
        <dbReference type="Proteomes" id="UP000001861"/>
    </source>
</evidence>
<dbReference type="OrthoDB" id="2935627at2759"/>
<dbReference type="KEGG" id="cci:CC1G_00930"/>
<name>A8N955_COPC7</name>
<gene>
    <name evidence="2" type="ORF">CC1G_00930</name>
</gene>
<sequence length="100" mass="10779">MPLSISMPFSLSYLVMTPGRVRLPGETVVKKSSPPSSPTSRRWSTDLSTKARSIRARAGSMGPFRRLSSGPSQPSKASNNEADCLLEDEPLAIPQPVARP</sequence>
<dbReference type="RefSeq" id="XP_001831383.1">
    <property type="nucleotide sequence ID" value="XM_001831331.2"/>
</dbReference>